<proteinExistence type="predicted"/>
<dbReference type="InterPro" id="IPR011043">
    <property type="entry name" value="Gal_Oxase/kelch_b-propeller"/>
</dbReference>
<dbReference type="InterPro" id="IPR006527">
    <property type="entry name" value="F-box-assoc_dom_typ1"/>
</dbReference>
<dbReference type="Pfam" id="PF07734">
    <property type="entry name" value="FBA_1"/>
    <property type="match status" value="1"/>
</dbReference>
<dbReference type="Proteomes" id="UP001652623">
    <property type="component" value="Chromosome 8"/>
</dbReference>
<name>A0A6P3ZVI1_ZIZJJ</name>
<dbReference type="RefSeq" id="XP_015877524.3">
    <property type="nucleotide sequence ID" value="XM_016022038.4"/>
</dbReference>
<dbReference type="NCBIfam" id="TIGR01640">
    <property type="entry name" value="F_box_assoc_1"/>
    <property type="match status" value="1"/>
</dbReference>
<keyword evidence="2" id="KW-1185">Reference proteome</keyword>
<sequence length="411" mass="46874">MDFPDEIMVDILRRLPVKSLVRFRCVSKSWRCLISDPTFVRTHLEFHMGHIYFGTASRIALSREADTLLSLWPHENGGDDGDGHGEGFAVTEELDLDLLKNSHYHIKGHCDGLLCLLVNSRGLEGRRLVVYNPSIREHRILPLPPYFFDTWELVGMGYDPSIDDYKIVSIQSILIENYLGIGRVPPISAVGCCKSLRVIPRVEIYTLKSKSNSWRSLPQEDAPPFGTRIMFEAAANAHGGLYWLCLDQAAVLRHVILRFDLVEEKFRMVPLPPPLPDESYSGIAWLGSLKDSLSVICSQNAIVSHIHIWSTKDDKTWTKLITFPMLRGPETAYFFSRYVPFCYTKSGALLMYIRGEEVGFVMYEPRENRFRKLTVRGAEEDIHQTLYCESLVSPNCWNADEDEAIAGRNEQ</sequence>
<dbReference type="InParanoid" id="A0A6P3ZVI1"/>
<dbReference type="Pfam" id="PF00646">
    <property type="entry name" value="F-box"/>
    <property type="match status" value="1"/>
</dbReference>
<dbReference type="CDD" id="cd22157">
    <property type="entry name" value="F-box_AtFBW1-like"/>
    <property type="match status" value="1"/>
</dbReference>
<gene>
    <name evidence="3" type="primary">LOC107413967</name>
</gene>
<dbReference type="InterPro" id="IPR017451">
    <property type="entry name" value="F-box-assoc_interact_dom"/>
</dbReference>
<dbReference type="PANTHER" id="PTHR31672:SF10">
    <property type="entry name" value="F-BOX DOMAIN-CONTAINING PROTEIN"/>
    <property type="match status" value="1"/>
</dbReference>
<dbReference type="Gene3D" id="1.20.1280.50">
    <property type="match status" value="1"/>
</dbReference>
<dbReference type="InterPro" id="IPR001810">
    <property type="entry name" value="F-box_dom"/>
</dbReference>
<dbReference type="PANTHER" id="PTHR31672">
    <property type="entry name" value="BNACNNG10540D PROTEIN"/>
    <property type="match status" value="1"/>
</dbReference>
<protein>
    <submittedName>
        <fullName evidence="3">F-box protein At3g16210</fullName>
    </submittedName>
</protein>
<dbReference type="PROSITE" id="PS50181">
    <property type="entry name" value="FBOX"/>
    <property type="match status" value="1"/>
</dbReference>
<evidence type="ECO:0000259" key="1">
    <source>
        <dbReference type="PROSITE" id="PS50181"/>
    </source>
</evidence>
<dbReference type="KEGG" id="zju:107413967"/>
<dbReference type="InterPro" id="IPR036047">
    <property type="entry name" value="F-box-like_dom_sf"/>
</dbReference>
<dbReference type="AlphaFoldDB" id="A0A6P3ZVI1"/>
<dbReference type="InterPro" id="IPR050796">
    <property type="entry name" value="SCF_F-box_component"/>
</dbReference>
<dbReference type="SMART" id="SM00256">
    <property type="entry name" value="FBOX"/>
    <property type="match status" value="1"/>
</dbReference>
<dbReference type="GeneID" id="107413967"/>
<organism evidence="2 3">
    <name type="scientific">Ziziphus jujuba</name>
    <name type="common">Chinese jujube</name>
    <name type="synonym">Ziziphus sativa</name>
    <dbReference type="NCBI Taxonomy" id="326968"/>
    <lineage>
        <taxon>Eukaryota</taxon>
        <taxon>Viridiplantae</taxon>
        <taxon>Streptophyta</taxon>
        <taxon>Embryophyta</taxon>
        <taxon>Tracheophyta</taxon>
        <taxon>Spermatophyta</taxon>
        <taxon>Magnoliopsida</taxon>
        <taxon>eudicotyledons</taxon>
        <taxon>Gunneridae</taxon>
        <taxon>Pentapetalae</taxon>
        <taxon>rosids</taxon>
        <taxon>fabids</taxon>
        <taxon>Rosales</taxon>
        <taxon>Rhamnaceae</taxon>
        <taxon>Paliureae</taxon>
        <taxon>Ziziphus</taxon>
    </lineage>
</organism>
<accession>A0A6P3ZVI1</accession>
<dbReference type="FunCoup" id="A0A6P3ZVI1">
    <property type="interactions" value="5"/>
</dbReference>
<evidence type="ECO:0000313" key="3">
    <source>
        <dbReference type="RefSeq" id="XP_015877524.3"/>
    </source>
</evidence>
<dbReference type="SUPFAM" id="SSF50965">
    <property type="entry name" value="Galactose oxidase, central domain"/>
    <property type="match status" value="1"/>
</dbReference>
<feature type="domain" description="F-box" evidence="1">
    <location>
        <begin position="1"/>
        <end position="43"/>
    </location>
</feature>
<evidence type="ECO:0000313" key="2">
    <source>
        <dbReference type="Proteomes" id="UP001652623"/>
    </source>
</evidence>
<dbReference type="SUPFAM" id="SSF81383">
    <property type="entry name" value="F-box domain"/>
    <property type="match status" value="1"/>
</dbReference>
<reference evidence="3" key="1">
    <citation type="submission" date="2025-08" db="UniProtKB">
        <authorList>
            <consortium name="RefSeq"/>
        </authorList>
    </citation>
    <scope>IDENTIFICATION</scope>
    <source>
        <tissue evidence="3">Seedling</tissue>
    </source>
</reference>